<sequence>MTTAPADKPALPAWAETVRRKYLGGETGMFVLYRNVFDEILYDGRQYDVIEFLSQVLLAGNKQHVIAYDPSEGLRAVGEDRTVAEPALRAMAEGGDPLAFIERRLSGGVHHAVIINYAGSVAPAGEENLLAQQDRMNAIRLHRWSQSQWLTGGDNIVFLLSESLAELNAKLVANPRIAAIEVPLPDAAERAAIIRHCDPDIDDPHVARLAEHSAGLRAVQIAQILRPRLDKGMDEAERRALVLSLLGDSANAAARADKLTAVTAGMEAQEIRNLINPEHPLPEHDDRDPYADVIELVHRRKREIIEKECAGLIEFVDARHGLDAVGGNEAIKAELLRVAEALKSGDRLRAPMGMLFVGPMGTGKTFVAKAFVKTSGLSAVTLKNFRSKWVGSTEANLEKVLGMVKALGPIILIIDEGDRSFGSQSEDGDGGTSSRVVARIKEFMSDTDNRGLVLFVLMTNRPDKLDIDIKRAGRLDVKIPFFYMDTREDVAAVLGALCRRYQLPIPEADLVASPVVEKLIGYSNADLEAVVLQALAVAQRDGVDAGWKHFEEAANDYLPSRDARMLEYMELLAVFECSRRSMLPAKYRDLPSVQLRDALAQIKRELHL</sequence>
<proteinExistence type="predicted"/>
<dbReference type="SMART" id="SM00382">
    <property type="entry name" value="AAA"/>
    <property type="match status" value="1"/>
</dbReference>
<keyword evidence="2 4" id="KW-0067">ATP-binding</keyword>
<dbReference type="GO" id="GO:0005524">
    <property type="term" value="F:ATP binding"/>
    <property type="evidence" value="ECO:0007669"/>
    <property type="project" value="UniProtKB-KW"/>
</dbReference>
<dbReference type="EMBL" id="CP071518">
    <property type="protein sequence ID" value="QSX79874.1"/>
    <property type="molecule type" value="Genomic_DNA"/>
</dbReference>
<evidence type="ECO:0000259" key="3">
    <source>
        <dbReference type="SMART" id="SM00382"/>
    </source>
</evidence>
<dbReference type="InterPro" id="IPR003959">
    <property type="entry name" value="ATPase_AAA_core"/>
</dbReference>
<keyword evidence="1" id="KW-0547">Nucleotide-binding</keyword>
<keyword evidence="5" id="KW-1185">Reference proteome</keyword>
<dbReference type="GO" id="GO:0016887">
    <property type="term" value="F:ATP hydrolysis activity"/>
    <property type="evidence" value="ECO:0007669"/>
    <property type="project" value="InterPro"/>
</dbReference>
<evidence type="ECO:0000313" key="5">
    <source>
        <dbReference type="Proteomes" id="UP000639274"/>
    </source>
</evidence>
<dbReference type="CDD" id="cd19481">
    <property type="entry name" value="RecA-like_protease"/>
    <property type="match status" value="1"/>
</dbReference>
<dbReference type="RefSeq" id="WP_200610869.1">
    <property type="nucleotide sequence ID" value="NZ_CP071518.1"/>
</dbReference>
<reference evidence="4 5" key="1">
    <citation type="submission" date="2021-03" db="EMBL/GenBank/DDBJ databases">
        <title>Lysobacter sp. nov. isolated from soil of gangwondo yeongwol, south Korea.</title>
        <authorList>
            <person name="Kim K.R."/>
            <person name="Kim K.H."/>
            <person name="Jeon C.O."/>
        </authorList>
    </citation>
    <scope>NUCLEOTIDE SEQUENCE [LARGE SCALE GENOMIC DNA]</scope>
    <source>
        <strain evidence="4 5">R19</strain>
    </source>
</reference>
<name>A0A974Y223_9GAMM</name>
<dbReference type="SUPFAM" id="SSF52540">
    <property type="entry name" value="P-loop containing nucleoside triphosphate hydrolases"/>
    <property type="match status" value="1"/>
</dbReference>
<accession>A0A974Y223</accession>
<dbReference type="Pfam" id="PF00004">
    <property type="entry name" value="AAA"/>
    <property type="match status" value="1"/>
</dbReference>
<evidence type="ECO:0000313" key="4">
    <source>
        <dbReference type="EMBL" id="QSX79874.1"/>
    </source>
</evidence>
<dbReference type="InterPro" id="IPR050168">
    <property type="entry name" value="AAA_ATPase_domain"/>
</dbReference>
<dbReference type="Gene3D" id="3.40.50.300">
    <property type="entry name" value="P-loop containing nucleotide triphosphate hydrolases"/>
    <property type="match status" value="1"/>
</dbReference>
<dbReference type="PANTHER" id="PTHR23077:SF171">
    <property type="entry name" value="NUCLEAR VALOSIN-CONTAINING PROTEIN-LIKE"/>
    <property type="match status" value="1"/>
</dbReference>
<dbReference type="AlphaFoldDB" id="A0A974Y223"/>
<dbReference type="InterPro" id="IPR027417">
    <property type="entry name" value="P-loop_NTPase"/>
</dbReference>
<dbReference type="InterPro" id="IPR003593">
    <property type="entry name" value="AAA+_ATPase"/>
</dbReference>
<evidence type="ECO:0000256" key="2">
    <source>
        <dbReference type="ARBA" id="ARBA00022840"/>
    </source>
</evidence>
<dbReference type="Proteomes" id="UP000639274">
    <property type="component" value="Chromosome"/>
</dbReference>
<evidence type="ECO:0000256" key="1">
    <source>
        <dbReference type="ARBA" id="ARBA00022741"/>
    </source>
</evidence>
<protein>
    <submittedName>
        <fullName evidence="4">ATP-binding protein</fullName>
    </submittedName>
</protein>
<organism evidence="4 5">
    <name type="scientific">Agrilutibacter solisilvae</name>
    <dbReference type="NCBI Taxonomy" id="2763317"/>
    <lineage>
        <taxon>Bacteria</taxon>
        <taxon>Pseudomonadati</taxon>
        <taxon>Pseudomonadota</taxon>
        <taxon>Gammaproteobacteria</taxon>
        <taxon>Lysobacterales</taxon>
        <taxon>Lysobacteraceae</taxon>
        <taxon>Agrilutibacter</taxon>
    </lineage>
</organism>
<feature type="domain" description="AAA+ ATPase" evidence="3">
    <location>
        <begin position="350"/>
        <end position="485"/>
    </location>
</feature>
<dbReference type="KEGG" id="lsf:I8J32_008635"/>
<gene>
    <name evidence="4" type="ORF">I8J32_008635</name>
</gene>
<dbReference type="PANTHER" id="PTHR23077">
    <property type="entry name" value="AAA-FAMILY ATPASE"/>
    <property type="match status" value="1"/>
</dbReference>